<dbReference type="EMBL" id="BGZK01000800">
    <property type="protein sequence ID" value="GBP60975.1"/>
    <property type="molecule type" value="Genomic_DNA"/>
</dbReference>
<feature type="compositionally biased region" description="Basic and acidic residues" evidence="1">
    <location>
        <begin position="77"/>
        <end position="92"/>
    </location>
</feature>
<evidence type="ECO:0000256" key="1">
    <source>
        <dbReference type="SAM" id="MobiDB-lite"/>
    </source>
</evidence>
<feature type="region of interest" description="Disordered" evidence="1">
    <location>
        <begin position="53"/>
        <end position="92"/>
    </location>
</feature>
<sequence length="92" mass="9807">MGFRIDTTPSHALDRKQASRSGESVGSGSDVCSRHCDDVTHFMAEDTEHVSYPGVSAVGSRGPTTAVSKSCGPRALRSRDGRARVTPDDRES</sequence>
<name>A0A4C1XFJ5_EUMVA</name>
<evidence type="ECO:0000313" key="2">
    <source>
        <dbReference type="EMBL" id="GBP60975.1"/>
    </source>
</evidence>
<dbReference type="AlphaFoldDB" id="A0A4C1XFJ5"/>
<keyword evidence="3" id="KW-1185">Reference proteome</keyword>
<proteinExistence type="predicted"/>
<evidence type="ECO:0000313" key="3">
    <source>
        <dbReference type="Proteomes" id="UP000299102"/>
    </source>
</evidence>
<reference evidence="2 3" key="1">
    <citation type="journal article" date="2019" name="Commun. Biol.">
        <title>The bagworm genome reveals a unique fibroin gene that provides high tensile strength.</title>
        <authorList>
            <person name="Kono N."/>
            <person name="Nakamura H."/>
            <person name="Ohtoshi R."/>
            <person name="Tomita M."/>
            <person name="Numata K."/>
            <person name="Arakawa K."/>
        </authorList>
    </citation>
    <scope>NUCLEOTIDE SEQUENCE [LARGE SCALE GENOMIC DNA]</scope>
</reference>
<protein>
    <submittedName>
        <fullName evidence="2">Uncharacterized protein</fullName>
    </submittedName>
</protein>
<organism evidence="2 3">
    <name type="scientific">Eumeta variegata</name>
    <name type="common">Bagworm moth</name>
    <name type="synonym">Eumeta japonica</name>
    <dbReference type="NCBI Taxonomy" id="151549"/>
    <lineage>
        <taxon>Eukaryota</taxon>
        <taxon>Metazoa</taxon>
        <taxon>Ecdysozoa</taxon>
        <taxon>Arthropoda</taxon>
        <taxon>Hexapoda</taxon>
        <taxon>Insecta</taxon>
        <taxon>Pterygota</taxon>
        <taxon>Neoptera</taxon>
        <taxon>Endopterygota</taxon>
        <taxon>Lepidoptera</taxon>
        <taxon>Glossata</taxon>
        <taxon>Ditrysia</taxon>
        <taxon>Tineoidea</taxon>
        <taxon>Psychidae</taxon>
        <taxon>Oiketicinae</taxon>
        <taxon>Eumeta</taxon>
    </lineage>
</organism>
<dbReference type="Proteomes" id="UP000299102">
    <property type="component" value="Unassembled WGS sequence"/>
</dbReference>
<comment type="caution">
    <text evidence="2">The sequence shown here is derived from an EMBL/GenBank/DDBJ whole genome shotgun (WGS) entry which is preliminary data.</text>
</comment>
<accession>A0A4C1XFJ5</accession>
<gene>
    <name evidence="2" type="ORF">EVAR_51538_1</name>
</gene>
<feature type="region of interest" description="Disordered" evidence="1">
    <location>
        <begin position="1"/>
        <end position="31"/>
    </location>
</feature>